<proteinExistence type="predicted"/>
<evidence type="ECO:0000313" key="1">
    <source>
        <dbReference type="EMBL" id="GLI57439.1"/>
    </source>
</evidence>
<comment type="caution">
    <text evidence="1">The sequence shown here is derived from an EMBL/GenBank/DDBJ whole genome shotgun (WGS) entry which is preliminary data.</text>
</comment>
<evidence type="ECO:0000313" key="2">
    <source>
        <dbReference type="Proteomes" id="UP001144471"/>
    </source>
</evidence>
<accession>A0A9W6LNZ1</accession>
<dbReference type="RefSeq" id="WP_281837059.1">
    <property type="nucleotide sequence ID" value="NZ_BSDY01000018.1"/>
</dbReference>
<keyword evidence="2" id="KW-1185">Reference proteome</keyword>
<dbReference type="Proteomes" id="UP001144471">
    <property type="component" value="Unassembled WGS sequence"/>
</dbReference>
<reference evidence="1" key="1">
    <citation type="submission" date="2022-12" db="EMBL/GenBank/DDBJ databases">
        <title>Reference genome sequencing for broad-spectrum identification of bacterial and archaeal isolates by mass spectrometry.</title>
        <authorList>
            <person name="Sekiguchi Y."/>
            <person name="Tourlousse D.M."/>
        </authorList>
    </citation>
    <scope>NUCLEOTIDE SEQUENCE</scope>
    <source>
        <strain evidence="1">10succ1</strain>
    </source>
</reference>
<protein>
    <submittedName>
        <fullName evidence="1">Uncharacterized protein</fullName>
    </submittedName>
</protein>
<organism evidence="1 2">
    <name type="scientific">Propionigenium maris DSM 9537</name>
    <dbReference type="NCBI Taxonomy" id="1123000"/>
    <lineage>
        <taxon>Bacteria</taxon>
        <taxon>Fusobacteriati</taxon>
        <taxon>Fusobacteriota</taxon>
        <taxon>Fusobacteriia</taxon>
        <taxon>Fusobacteriales</taxon>
        <taxon>Fusobacteriaceae</taxon>
        <taxon>Propionigenium</taxon>
    </lineage>
</organism>
<dbReference type="AlphaFoldDB" id="A0A9W6LNZ1"/>
<sequence length="123" mass="14728">MKKIVLKCPKCRKKMKISDKPAKYRCPHCKEVYKYTKLKQMTGRVTRVFTGIGTTTKDIKNGFVYKYNTAKNTYKYMKSMKQNMKNNPNWSNYHKEQQEMKEMNKANKAKTGFKSFLNKFKRK</sequence>
<gene>
    <name evidence="1" type="ORF">PM10SUCC1_29530</name>
</gene>
<dbReference type="EMBL" id="BSDY01000018">
    <property type="protein sequence ID" value="GLI57439.1"/>
    <property type="molecule type" value="Genomic_DNA"/>
</dbReference>
<name>A0A9W6LNZ1_9FUSO</name>